<comment type="caution">
    <text evidence="1">The sequence shown here is derived from an EMBL/GenBank/DDBJ whole genome shotgun (WGS) entry which is preliminary data.</text>
</comment>
<evidence type="ECO:0000313" key="1">
    <source>
        <dbReference type="EMBL" id="CAB3387927.1"/>
    </source>
</evidence>
<organism evidence="1 2">
    <name type="scientific">Cloeon dipterum</name>
    <dbReference type="NCBI Taxonomy" id="197152"/>
    <lineage>
        <taxon>Eukaryota</taxon>
        <taxon>Metazoa</taxon>
        <taxon>Ecdysozoa</taxon>
        <taxon>Arthropoda</taxon>
        <taxon>Hexapoda</taxon>
        <taxon>Insecta</taxon>
        <taxon>Pterygota</taxon>
        <taxon>Palaeoptera</taxon>
        <taxon>Ephemeroptera</taxon>
        <taxon>Pisciforma</taxon>
        <taxon>Baetidae</taxon>
        <taxon>Cloeon</taxon>
    </lineage>
</organism>
<proteinExistence type="predicted"/>
<dbReference type="AlphaFoldDB" id="A0A8S1ECF9"/>
<dbReference type="EMBL" id="CADEPI010000649">
    <property type="protein sequence ID" value="CAB3387927.1"/>
    <property type="molecule type" value="Genomic_DNA"/>
</dbReference>
<name>A0A8S1ECF9_9INSE</name>
<protein>
    <submittedName>
        <fullName evidence="1">Uncharacterized protein</fullName>
    </submittedName>
</protein>
<gene>
    <name evidence="1" type="ORF">CLODIP_2_CD11126</name>
</gene>
<accession>A0A8S1ECF9</accession>
<evidence type="ECO:0000313" key="2">
    <source>
        <dbReference type="Proteomes" id="UP000494165"/>
    </source>
</evidence>
<dbReference type="Proteomes" id="UP000494165">
    <property type="component" value="Unassembled WGS sequence"/>
</dbReference>
<keyword evidence="2" id="KW-1185">Reference proteome</keyword>
<sequence>MDETKKLRSSKKRKFPSCEEELSNANYSGHMCMKLNDVIICPIPNCHVCFVGSDSKEISEKHMNEVHELKGNLECEFSQIRGVPQFDEFEKQ</sequence>
<reference evidence="1 2" key="1">
    <citation type="submission" date="2020-04" db="EMBL/GenBank/DDBJ databases">
        <authorList>
            <person name="Alioto T."/>
            <person name="Alioto T."/>
            <person name="Gomez Garrido J."/>
        </authorList>
    </citation>
    <scope>NUCLEOTIDE SEQUENCE [LARGE SCALE GENOMIC DNA]</scope>
</reference>